<dbReference type="AlphaFoldDB" id="A0A4R7SUC9"/>
<gene>
    <name evidence="5" type="ORF">EI77_01210</name>
</gene>
<dbReference type="InterPro" id="IPR014331">
    <property type="entry name" value="RNA_pol_sigma70_ECF_RHOBA"/>
</dbReference>
<dbReference type="OrthoDB" id="189687at2"/>
<evidence type="ECO:0000259" key="4">
    <source>
        <dbReference type="Pfam" id="PF04542"/>
    </source>
</evidence>
<evidence type="ECO:0000256" key="3">
    <source>
        <dbReference type="ARBA" id="ARBA00023163"/>
    </source>
</evidence>
<keyword evidence="6" id="KW-1185">Reference proteome</keyword>
<protein>
    <submittedName>
        <fullName evidence="5">RNA polymerase sigma-70 factor (ECF subfamily)</fullName>
    </submittedName>
</protein>
<dbReference type="Proteomes" id="UP000295662">
    <property type="component" value="Unassembled WGS sequence"/>
</dbReference>
<reference evidence="5 6" key="1">
    <citation type="submission" date="2019-03" db="EMBL/GenBank/DDBJ databases">
        <title>Genomic Encyclopedia of Archaeal and Bacterial Type Strains, Phase II (KMG-II): from individual species to whole genera.</title>
        <authorList>
            <person name="Goeker M."/>
        </authorList>
    </citation>
    <scope>NUCLEOTIDE SEQUENCE [LARGE SCALE GENOMIC DNA]</scope>
    <source>
        <strain evidence="5 6">ATCC 25309</strain>
    </source>
</reference>
<keyword evidence="1" id="KW-0805">Transcription regulation</keyword>
<keyword evidence="3" id="KW-0804">Transcription</keyword>
<proteinExistence type="predicted"/>
<dbReference type="Pfam" id="PF04542">
    <property type="entry name" value="Sigma70_r2"/>
    <property type="match status" value="1"/>
</dbReference>
<dbReference type="RefSeq" id="WP_133793808.1">
    <property type="nucleotide sequence ID" value="NZ_SOCA01000001.1"/>
</dbReference>
<evidence type="ECO:0000313" key="5">
    <source>
        <dbReference type="EMBL" id="TDU81898.1"/>
    </source>
</evidence>
<dbReference type="Gene3D" id="1.10.1740.10">
    <property type="match status" value="1"/>
</dbReference>
<dbReference type="InterPro" id="IPR013325">
    <property type="entry name" value="RNA_pol_sigma_r2"/>
</dbReference>
<dbReference type="GO" id="GO:0006352">
    <property type="term" value="P:DNA-templated transcription initiation"/>
    <property type="evidence" value="ECO:0007669"/>
    <property type="project" value="InterPro"/>
</dbReference>
<name>A0A4R7SUC9_9BACT</name>
<feature type="domain" description="RNA polymerase sigma-70 region 2" evidence="4">
    <location>
        <begin position="24"/>
        <end position="87"/>
    </location>
</feature>
<dbReference type="NCBIfam" id="TIGR02937">
    <property type="entry name" value="sigma70-ECF"/>
    <property type="match status" value="1"/>
</dbReference>
<evidence type="ECO:0000256" key="1">
    <source>
        <dbReference type="ARBA" id="ARBA00023015"/>
    </source>
</evidence>
<comment type="caution">
    <text evidence="5">The sequence shown here is derived from an EMBL/GenBank/DDBJ whole genome shotgun (WGS) entry which is preliminary data.</text>
</comment>
<dbReference type="InterPro" id="IPR039425">
    <property type="entry name" value="RNA_pol_sigma-70-like"/>
</dbReference>
<organism evidence="5 6">
    <name type="scientific">Prosthecobacter fusiformis</name>
    <dbReference type="NCBI Taxonomy" id="48464"/>
    <lineage>
        <taxon>Bacteria</taxon>
        <taxon>Pseudomonadati</taxon>
        <taxon>Verrucomicrobiota</taxon>
        <taxon>Verrucomicrobiia</taxon>
        <taxon>Verrucomicrobiales</taxon>
        <taxon>Verrucomicrobiaceae</taxon>
        <taxon>Prosthecobacter</taxon>
    </lineage>
</organism>
<dbReference type="EMBL" id="SOCA01000001">
    <property type="protein sequence ID" value="TDU81898.1"/>
    <property type="molecule type" value="Genomic_DNA"/>
</dbReference>
<evidence type="ECO:0000313" key="6">
    <source>
        <dbReference type="Proteomes" id="UP000295662"/>
    </source>
</evidence>
<keyword evidence="2" id="KW-0731">Sigma factor</keyword>
<dbReference type="InterPro" id="IPR007627">
    <property type="entry name" value="RNA_pol_sigma70_r2"/>
</dbReference>
<accession>A0A4R7SUC9</accession>
<evidence type="ECO:0000256" key="2">
    <source>
        <dbReference type="ARBA" id="ARBA00023082"/>
    </source>
</evidence>
<dbReference type="GO" id="GO:0016987">
    <property type="term" value="F:sigma factor activity"/>
    <property type="evidence" value="ECO:0007669"/>
    <property type="project" value="UniProtKB-KW"/>
</dbReference>
<dbReference type="PANTHER" id="PTHR43133:SF51">
    <property type="entry name" value="RNA POLYMERASE SIGMA FACTOR"/>
    <property type="match status" value="1"/>
</dbReference>
<dbReference type="InterPro" id="IPR014284">
    <property type="entry name" value="RNA_pol_sigma-70_dom"/>
</dbReference>
<sequence>MLPDHASEAPHERHAEFVAVLTATHGKLMGYLMSLLGRRQDAEDVLQRASVLMWQKFATFEPGTDFMAWASTICFYEAKNFIRLAARSPVYFDDDLLATLGSERLEDLPARESRIQALETCLGKLGREDQQLIRAAYLDSSARGITELAVKMNRAPQTLYNKLNHLRRMLAECVQRQLQEEHA</sequence>
<dbReference type="SUPFAM" id="SSF88946">
    <property type="entry name" value="Sigma2 domain of RNA polymerase sigma factors"/>
    <property type="match status" value="1"/>
</dbReference>
<dbReference type="NCBIfam" id="TIGR02989">
    <property type="entry name" value="Sig-70_gvs1"/>
    <property type="match status" value="1"/>
</dbReference>
<dbReference type="PANTHER" id="PTHR43133">
    <property type="entry name" value="RNA POLYMERASE ECF-TYPE SIGMA FACTO"/>
    <property type="match status" value="1"/>
</dbReference>